<evidence type="ECO:0000256" key="12">
    <source>
        <dbReference type="ARBA" id="ARBA00031989"/>
    </source>
</evidence>
<name>A0A9Q0S9E1_9DIPT</name>
<evidence type="ECO:0000256" key="7">
    <source>
        <dbReference type="ARBA" id="ARBA00022989"/>
    </source>
</evidence>
<keyword evidence="8" id="KW-0175">Coiled coil</keyword>
<evidence type="ECO:0000256" key="3">
    <source>
        <dbReference type="ARBA" id="ARBA00022448"/>
    </source>
</evidence>
<dbReference type="GO" id="GO:0005886">
    <property type="term" value="C:plasma membrane"/>
    <property type="evidence" value="ECO:0007669"/>
    <property type="project" value="UniProtKB-SubCell"/>
</dbReference>
<protein>
    <recommendedName>
        <fullName evidence="2">Voltage-gated hydrogen channel 1</fullName>
    </recommendedName>
    <alternativeName>
        <fullName evidence="12">Hydrogen voltage-gated channel 1</fullName>
    </alternativeName>
</protein>
<gene>
    <name evidence="15" type="primary">hvcn1_0</name>
    <name evidence="15" type="ORF">Bhyg_03472</name>
</gene>
<dbReference type="PANTHER" id="PTHR46480">
    <property type="entry name" value="F20B24.22"/>
    <property type="match status" value="1"/>
</dbReference>
<comment type="subcellular location">
    <subcellularLocation>
        <location evidence="1">Cell membrane</location>
        <topology evidence="1">Multi-pass membrane protein</topology>
    </subcellularLocation>
</comment>
<dbReference type="GO" id="GO:0034702">
    <property type="term" value="C:monoatomic ion channel complex"/>
    <property type="evidence" value="ECO:0007669"/>
    <property type="project" value="UniProtKB-KW"/>
</dbReference>
<evidence type="ECO:0000256" key="5">
    <source>
        <dbReference type="ARBA" id="ARBA00022692"/>
    </source>
</evidence>
<reference evidence="15" key="1">
    <citation type="submission" date="2022-07" db="EMBL/GenBank/DDBJ databases">
        <authorList>
            <person name="Trinca V."/>
            <person name="Uliana J.V.C."/>
            <person name="Torres T.T."/>
            <person name="Ward R.J."/>
            <person name="Monesi N."/>
        </authorList>
    </citation>
    <scope>NUCLEOTIDE SEQUENCE</scope>
    <source>
        <strain evidence="15">HSMRA1968</strain>
        <tissue evidence="15">Whole embryos</tissue>
    </source>
</reference>
<dbReference type="AlphaFoldDB" id="A0A9Q0S9E1"/>
<feature type="transmembrane region" description="Helical" evidence="13">
    <location>
        <begin position="106"/>
        <end position="124"/>
    </location>
</feature>
<dbReference type="InterPro" id="IPR005821">
    <property type="entry name" value="Ion_trans_dom"/>
</dbReference>
<evidence type="ECO:0000256" key="9">
    <source>
        <dbReference type="ARBA" id="ARBA00023065"/>
    </source>
</evidence>
<dbReference type="InterPro" id="IPR031846">
    <property type="entry name" value="Hvcn1"/>
</dbReference>
<keyword evidence="11" id="KW-0407">Ion channel</keyword>
<dbReference type="SUPFAM" id="SSF81324">
    <property type="entry name" value="Voltage-gated potassium channels"/>
    <property type="match status" value="1"/>
</dbReference>
<dbReference type="GO" id="GO:0030171">
    <property type="term" value="F:voltage-gated proton channel activity"/>
    <property type="evidence" value="ECO:0007669"/>
    <property type="project" value="InterPro"/>
</dbReference>
<evidence type="ECO:0000256" key="1">
    <source>
        <dbReference type="ARBA" id="ARBA00004651"/>
    </source>
</evidence>
<evidence type="ECO:0000313" key="15">
    <source>
        <dbReference type="EMBL" id="KAJ6648245.1"/>
    </source>
</evidence>
<accession>A0A9Q0S9E1</accession>
<sequence>MNIAITLDFDISLRCVVFFCLIGKYNFKMESDEECKIPVAAHQTDPLVCGVKMSEIRQIAGSRLHSRRQSGRTSSLFKIPSAVELKDESFRGKCIHLIHSFKFQSVVIGFVMLDCIFVVAELIIDLRITKAEVCDKVTCAPIKKDHSLSMILQSLSLSILSLFMIELAFKLWALRSKFFESKMEIFDAIIVIVSWSLDIVFFHHGDDADAISMLIFLRMWRLIRIVHAIAVSMITPVVHQLEQEEHAHYVTEVKLEKLTEYTKELEIEIKELRQLLDDGEQPVPQTRVKETTAGIKDL</sequence>
<keyword evidence="6" id="KW-0851">Voltage-gated channel</keyword>
<evidence type="ECO:0000256" key="2">
    <source>
        <dbReference type="ARBA" id="ARBA00015897"/>
    </source>
</evidence>
<dbReference type="PANTHER" id="PTHR46480:SF1">
    <property type="entry name" value="VOLTAGE-GATED HYDROGEN CHANNEL 1"/>
    <property type="match status" value="1"/>
</dbReference>
<dbReference type="EMBL" id="WJQU01000001">
    <property type="protein sequence ID" value="KAJ6648245.1"/>
    <property type="molecule type" value="Genomic_DNA"/>
</dbReference>
<dbReference type="Pfam" id="PF00520">
    <property type="entry name" value="Ion_trans"/>
    <property type="match status" value="1"/>
</dbReference>
<keyword evidence="5 13" id="KW-0812">Transmembrane</keyword>
<evidence type="ECO:0000256" key="10">
    <source>
        <dbReference type="ARBA" id="ARBA00023136"/>
    </source>
</evidence>
<evidence type="ECO:0000256" key="6">
    <source>
        <dbReference type="ARBA" id="ARBA00022882"/>
    </source>
</evidence>
<keyword evidence="4" id="KW-1003">Cell membrane</keyword>
<evidence type="ECO:0000313" key="16">
    <source>
        <dbReference type="Proteomes" id="UP001151699"/>
    </source>
</evidence>
<feature type="transmembrane region" description="Helical" evidence="13">
    <location>
        <begin position="151"/>
        <end position="173"/>
    </location>
</feature>
<dbReference type="InterPro" id="IPR027359">
    <property type="entry name" value="Volt_channel_dom_sf"/>
</dbReference>
<evidence type="ECO:0000259" key="14">
    <source>
        <dbReference type="Pfam" id="PF00520"/>
    </source>
</evidence>
<evidence type="ECO:0000256" key="11">
    <source>
        <dbReference type="ARBA" id="ARBA00023303"/>
    </source>
</evidence>
<proteinExistence type="predicted"/>
<evidence type="ECO:0000256" key="8">
    <source>
        <dbReference type="ARBA" id="ARBA00023054"/>
    </source>
</evidence>
<dbReference type="OrthoDB" id="7780252at2759"/>
<evidence type="ECO:0000256" key="13">
    <source>
        <dbReference type="SAM" id="Phobius"/>
    </source>
</evidence>
<keyword evidence="7 13" id="KW-1133">Transmembrane helix</keyword>
<keyword evidence="9" id="KW-0406">Ion transport</keyword>
<evidence type="ECO:0000256" key="4">
    <source>
        <dbReference type="ARBA" id="ARBA00022475"/>
    </source>
</evidence>
<keyword evidence="10 13" id="KW-0472">Membrane</keyword>
<dbReference type="Proteomes" id="UP001151699">
    <property type="component" value="Chromosome A"/>
</dbReference>
<organism evidence="15 16">
    <name type="scientific">Pseudolycoriella hygida</name>
    <dbReference type="NCBI Taxonomy" id="35572"/>
    <lineage>
        <taxon>Eukaryota</taxon>
        <taxon>Metazoa</taxon>
        <taxon>Ecdysozoa</taxon>
        <taxon>Arthropoda</taxon>
        <taxon>Hexapoda</taxon>
        <taxon>Insecta</taxon>
        <taxon>Pterygota</taxon>
        <taxon>Neoptera</taxon>
        <taxon>Endopterygota</taxon>
        <taxon>Diptera</taxon>
        <taxon>Nematocera</taxon>
        <taxon>Sciaroidea</taxon>
        <taxon>Sciaridae</taxon>
        <taxon>Pseudolycoriella</taxon>
    </lineage>
</organism>
<keyword evidence="16" id="KW-1185">Reference proteome</keyword>
<keyword evidence="3" id="KW-0813">Transport</keyword>
<dbReference type="Gene3D" id="1.20.120.350">
    <property type="entry name" value="Voltage-gated potassium channels. Chain C"/>
    <property type="match status" value="1"/>
</dbReference>
<feature type="domain" description="Ion transport" evidence="14">
    <location>
        <begin position="103"/>
        <end position="229"/>
    </location>
</feature>
<comment type="caution">
    <text evidence="15">The sequence shown here is derived from an EMBL/GenBank/DDBJ whole genome shotgun (WGS) entry which is preliminary data.</text>
</comment>